<protein>
    <recommendedName>
        <fullName evidence="5">VQ domain-containing protein</fullName>
    </recommendedName>
</protein>
<evidence type="ECO:0000313" key="1">
    <source>
        <dbReference type="EMBL" id="AET03298.1"/>
    </source>
</evidence>
<reference evidence="2" key="4">
    <citation type="journal article" date="2018" name="Nat. Plants">
        <title>Whole-genome landscape of Medicago truncatula symbiotic genes.</title>
        <authorList>
            <person name="Pecrix Y."/>
            <person name="Gamas P."/>
            <person name="Carrere S."/>
        </authorList>
    </citation>
    <scope>NUCLEOTIDE SEQUENCE</scope>
    <source>
        <tissue evidence="2">Leaves</tissue>
    </source>
</reference>
<evidence type="ECO:0000313" key="4">
    <source>
        <dbReference type="Proteomes" id="UP000002051"/>
    </source>
</evidence>
<dbReference type="KEGG" id="mtr:11430856"/>
<dbReference type="HOGENOM" id="CLU_1186551_0_0_1"/>
<sequence>MEKSKNHWNKKFGVNKMGNKNIRNSHLQHAINIGITSGKHNYLKPKVYHIHKDDFKSFIQHVTGKQSNELKSMVETTRLDKIRPPPLSIARPLVPIHVSAPTFVAPPQVSYNPLSEPLKPIIDPPLVDMSCNNFLESPISAFMRNFQDSTMNQNTSRCNQFQPYPPQTQVLNNVNVDSTQHYPIETQMVTSVETFAESPISAYMRSFQNSMLDYGTLGGNQFQPQPNYCPQMFI</sequence>
<dbReference type="STRING" id="3880.G7LHR4"/>
<evidence type="ECO:0008006" key="5">
    <source>
        <dbReference type="Google" id="ProtNLM"/>
    </source>
</evidence>
<dbReference type="EMBL" id="CM001224">
    <property type="protein sequence ID" value="AET03298.1"/>
    <property type="molecule type" value="Genomic_DNA"/>
</dbReference>
<reference evidence="3" key="3">
    <citation type="submission" date="2015-04" db="UniProtKB">
        <authorList>
            <consortium name="EnsemblPlants"/>
        </authorList>
    </citation>
    <scope>IDENTIFICATION</scope>
    <source>
        <strain evidence="3">cv. Jemalong A17</strain>
    </source>
</reference>
<dbReference type="EnsemblPlants" id="AET03298">
    <property type="protein sequence ID" value="AET03298"/>
    <property type="gene ID" value="MTR_8g067310"/>
</dbReference>
<dbReference type="PANTHER" id="PTHR33783:SF1">
    <property type="entry name" value="PROTEIN HAIKU1"/>
    <property type="match status" value="1"/>
</dbReference>
<evidence type="ECO:0000313" key="2">
    <source>
        <dbReference type="EMBL" id="RHN41504.1"/>
    </source>
</evidence>
<dbReference type="EMBL" id="PSQE01000008">
    <property type="protein sequence ID" value="RHN41504.1"/>
    <property type="molecule type" value="Genomic_DNA"/>
</dbReference>
<gene>
    <name evidence="3" type="primary">11430856</name>
    <name evidence="1" type="ordered locus">MTR_8g067310</name>
    <name evidence="2" type="ORF">MtrunA17_Chr8g0366781</name>
</gene>
<dbReference type="PANTHER" id="PTHR33783">
    <property type="entry name" value="PROTEIN HAIKU1"/>
    <property type="match status" value="1"/>
</dbReference>
<dbReference type="Gramene" id="rna47836">
    <property type="protein sequence ID" value="RHN41504.1"/>
    <property type="gene ID" value="gene47836"/>
</dbReference>
<dbReference type="OrthoDB" id="1430260at2759"/>
<evidence type="ECO:0000313" key="3">
    <source>
        <dbReference type="EnsemblPlants" id="AET03298"/>
    </source>
</evidence>
<dbReference type="Proteomes" id="UP000002051">
    <property type="component" value="Chromosome 8"/>
</dbReference>
<reference evidence="1 4" key="2">
    <citation type="journal article" date="2014" name="BMC Genomics">
        <title>An improved genome release (version Mt4.0) for the model legume Medicago truncatula.</title>
        <authorList>
            <person name="Tang H."/>
            <person name="Krishnakumar V."/>
            <person name="Bidwell S."/>
            <person name="Rosen B."/>
            <person name="Chan A."/>
            <person name="Zhou S."/>
            <person name="Gentzbittel L."/>
            <person name="Childs K.L."/>
            <person name="Yandell M."/>
            <person name="Gundlach H."/>
            <person name="Mayer K.F."/>
            <person name="Schwartz D.C."/>
            <person name="Town C.D."/>
        </authorList>
    </citation>
    <scope>GENOME REANNOTATION</scope>
    <source>
        <strain evidence="3 4">cv. Jemalong A17</strain>
    </source>
</reference>
<keyword evidence="4" id="KW-1185">Reference proteome</keyword>
<organism evidence="1 4">
    <name type="scientific">Medicago truncatula</name>
    <name type="common">Barrel medic</name>
    <name type="synonym">Medicago tribuloides</name>
    <dbReference type="NCBI Taxonomy" id="3880"/>
    <lineage>
        <taxon>Eukaryota</taxon>
        <taxon>Viridiplantae</taxon>
        <taxon>Streptophyta</taxon>
        <taxon>Embryophyta</taxon>
        <taxon>Tracheophyta</taxon>
        <taxon>Spermatophyta</taxon>
        <taxon>Magnoliopsida</taxon>
        <taxon>eudicotyledons</taxon>
        <taxon>Gunneridae</taxon>
        <taxon>Pentapetalae</taxon>
        <taxon>rosids</taxon>
        <taxon>fabids</taxon>
        <taxon>Fabales</taxon>
        <taxon>Fabaceae</taxon>
        <taxon>Papilionoideae</taxon>
        <taxon>50 kb inversion clade</taxon>
        <taxon>NPAAA clade</taxon>
        <taxon>Hologalegina</taxon>
        <taxon>IRL clade</taxon>
        <taxon>Trifolieae</taxon>
        <taxon>Medicago</taxon>
    </lineage>
</organism>
<dbReference type="AlphaFoldDB" id="G7LHR4"/>
<accession>G7LHR4</accession>
<dbReference type="Proteomes" id="UP000265566">
    <property type="component" value="Chromosome 8"/>
</dbReference>
<dbReference type="InterPro" id="IPR039612">
    <property type="entry name" value="VQ_5/9/14"/>
</dbReference>
<name>G7LHR4_MEDTR</name>
<reference evidence="1 4" key="1">
    <citation type="journal article" date="2011" name="Nature">
        <title>The Medicago genome provides insight into the evolution of rhizobial symbioses.</title>
        <authorList>
            <person name="Young N.D."/>
            <person name="Debelle F."/>
            <person name="Oldroyd G.E."/>
            <person name="Geurts R."/>
            <person name="Cannon S.B."/>
            <person name="Udvardi M.K."/>
            <person name="Benedito V.A."/>
            <person name="Mayer K.F."/>
            <person name="Gouzy J."/>
            <person name="Schoof H."/>
            <person name="Van de Peer Y."/>
            <person name="Proost S."/>
            <person name="Cook D.R."/>
            <person name="Meyers B.C."/>
            <person name="Spannagl M."/>
            <person name="Cheung F."/>
            <person name="De Mita S."/>
            <person name="Krishnakumar V."/>
            <person name="Gundlach H."/>
            <person name="Zhou S."/>
            <person name="Mudge J."/>
            <person name="Bharti A.K."/>
            <person name="Murray J.D."/>
            <person name="Naoumkina M.A."/>
            <person name="Rosen B."/>
            <person name="Silverstein K.A."/>
            <person name="Tang H."/>
            <person name="Rombauts S."/>
            <person name="Zhao P.X."/>
            <person name="Zhou P."/>
            <person name="Barbe V."/>
            <person name="Bardou P."/>
            <person name="Bechner M."/>
            <person name="Bellec A."/>
            <person name="Berger A."/>
            <person name="Berges H."/>
            <person name="Bidwell S."/>
            <person name="Bisseling T."/>
            <person name="Choisne N."/>
            <person name="Couloux A."/>
            <person name="Denny R."/>
            <person name="Deshpande S."/>
            <person name="Dai X."/>
            <person name="Doyle J.J."/>
            <person name="Dudez A.M."/>
            <person name="Farmer A.D."/>
            <person name="Fouteau S."/>
            <person name="Franken C."/>
            <person name="Gibelin C."/>
            <person name="Gish J."/>
            <person name="Goldstein S."/>
            <person name="Gonzalez A.J."/>
            <person name="Green P.J."/>
            <person name="Hallab A."/>
            <person name="Hartog M."/>
            <person name="Hua A."/>
            <person name="Humphray S.J."/>
            <person name="Jeong D.H."/>
            <person name="Jing Y."/>
            <person name="Jocker A."/>
            <person name="Kenton S.M."/>
            <person name="Kim D.J."/>
            <person name="Klee K."/>
            <person name="Lai H."/>
            <person name="Lang C."/>
            <person name="Lin S."/>
            <person name="Macmil S.L."/>
            <person name="Magdelenat G."/>
            <person name="Matthews L."/>
            <person name="McCorrison J."/>
            <person name="Monaghan E.L."/>
            <person name="Mun J.H."/>
            <person name="Najar F.Z."/>
            <person name="Nicholson C."/>
            <person name="Noirot C."/>
            <person name="O'Bleness M."/>
            <person name="Paule C.R."/>
            <person name="Poulain J."/>
            <person name="Prion F."/>
            <person name="Qin B."/>
            <person name="Qu C."/>
            <person name="Retzel E.F."/>
            <person name="Riddle C."/>
            <person name="Sallet E."/>
            <person name="Samain S."/>
            <person name="Samson N."/>
            <person name="Sanders I."/>
            <person name="Saurat O."/>
            <person name="Scarpelli C."/>
            <person name="Schiex T."/>
            <person name="Segurens B."/>
            <person name="Severin A.J."/>
            <person name="Sherrier D.J."/>
            <person name="Shi R."/>
            <person name="Sims S."/>
            <person name="Singer S.R."/>
            <person name="Sinharoy S."/>
            <person name="Sterck L."/>
            <person name="Viollet A."/>
            <person name="Wang B.B."/>
            <person name="Wang K."/>
            <person name="Wang M."/>
            <person name="Wang X."/>
            <person name="Warfsmann J."/>
            <person name="Weissenbach J."/>
            <person name="White D.D."/>
            <person name="White J.D."/>
            <person name="Wiley G.B."/>
            <person name="Wincker P."/>
            <person name="Xing Y."/>
            <person name="Yang L."/>
            <person name="Yao Z."/>
            <person name="Ying F."/>
            <person name="Zhai J."/>
            <person name="Zhou L."/>
            <person name="Zuber A."/>
            <person name="Denarie J."/>
            <person name="Dixon R.A."/>
            <person name="May G.D."/>
            <person name="Schwartz D.C."/>
            <person name="Rogers J."/>
            <person name="Quetier F."/>
            <person name="Town C.D."/>
            <person name="Roe B.A."/>
        </authorList>
    </citation>
    <scope>NUCLEOTIDE SEQUENCE [LARGE SCALE GENOMIC DNA]</scope>
    <source>
        <strain evidence="1">A17</strain>
        <strain evidence="3 4">cv. Jemalong A17</strain>
    </source>
</reference>
<proteinExistence type="predicted"/>
<dbReference type="PaxDb" id="3880-AET03298"/>